<evidence type="ECO:0000256" key="5">
    <source>
        <dbReference type="ARBA" id="ARBA00022777"/>
    </source>
</evidence>
<dbReference type="Gene3D" id="1.25.40.10">
    <property type="entry name" value="Tetratricopeptide repeat domain"/>
    <property type="match status" value="2"/>
</dbReference>
<comment type="catalytic activity">
    <reaction evidence="7">
        <text>L-threonyl-[protein] + ATP = O-phospho-L-threonyl-[protein] + ADP + H(+)</text>
        <dbReference type="Rhea" id="RHEA:46608"/>
        <dbReference type="Rhea" id="RHEA-COMP:11060"/>
        <dbReference type="Rhea" id="RHEA-COMP:11605"/>
        <dbReference type="ChEBI" id="CHEBI:15378"/>
        <dbReference type="ChEBI" id="CHEBI:30013"/>
        <dbReference type="ChEBI" id="CHEBI:30616"/>
        <dbReference type="ChEBI" id="CHEBI:61977"/>
        <dbReference type="ChEBI" id="CHEBI:456216"/>
        <dbReference type="EC" id="2.7.11.1"/>
    </reaction>
</comment>
<keyword evidence="9" id="KW-0802">TPR repeat</keyword>
<dbReference type="AlphaFoldDB" id="A0A855X8I2"/>
<protein>
    <recommendedName>
        <fullName evidence="1">non-specific serine/threonine protein kinase</fullName>
        <ecNumber evidence="1">2.7.11.1</ecNumber>
    </recommendedName>
</protein>
<dbReference type="PANTHER" id="PTHR43289:SF6">
    <property type="entry name" value="SERINE_THREONINE-PROTEIN KINASE NEKL-3"/>
    <property type="match status" value="1"/>
</dbReference>
<dbReference type="InterPro" id="IPR008271">
    <property type="entry name" value="Ser/Thr_kinase_AS"/>
</dbReference>
<evidence type="ECO:0000256" key="4">
    <source>
        <dbReference type="ARBA" id="ARBA00022741"/>
    </source>
</evidence>
<accession>A0A855X8I2</accession>
<dbReference type="GO" id="GO:0004674">
    <property type="term" value="F:protein serine/threonine kinase activity"/>
    <property type="evidence" value="ECO:0007669"/>
    <property type="project" value="UniProtKB-KW"/>
</dbReference>
<dbReference type="EC" id="2.7.11.1" evidence="1"/>
<organism evidence="13 14">
    <name type="scientific">candidate division GN15 bacterium</name>
    <dbReference type="NCBI Taxonomy" id="2072418"/>
    <lineage>
        <taxon>Bacteria</taxon>
        <taxon>candidate division GN15</taxon>
    </lineage>
</organism>
<comment type="catalytic activity">
    <reaction evidence="8">
        <text>L-seryl-[protein] + ATP = O-phospho-L-seryl-[protein] + ADP + H(+)</text>
        <dbReference type="Rhea" id="RHEA:17989"/>
        <dbReference type="Rhea" id="RHEA-COMP:9863"/>
        <dbReference type="Rhea" id="RHEA-COMP:11604"/>
        <dbReference type="ChEBI" id="CHEBI:15378"/>
        <dbReference type="ChEBI" id="CHEBI:29999"/>
        <dbReference type="ChEBI" id="CHEBI:30616"/>
        <dbReference type="ChEBI" id="CHEBI:83421"/>
        <dbReference type="ChEBI" id="CHEBI:456216"/>
        <dbReference type="EC" id="2.7.11.1"/>
    </reaction>
</comment>
<dbReference type="Pfam" id="PF13432">
    <property type="entry name" value="TPR_16"/>
    <property type="match status" value="1"/>
</dbReference>
<name>A0A855X8I2_9BACT</name>
<evidence type="ECO:0000256" key="7">
    <source>
        <dbReference type="ARBA" id="ARBA00047899"/>
    </source>
</evidence>
<evidence type="ECO:0000259" key="12">
    <source>
        <dbReference type="PROSITE" id="PS50011"/>
    </source>
</evidence>
<evidence type="ECO:0000256" key="6">
    <source>
        <dbReference type="ARBA" id="ARBA00022840"/>
    </source>
</evidence>
<dbReference type="Gene3D" id="3.40.50.10610">
    <property type="entry name" value="ABC-type transport auxiliary lipoprotein component"/>
    <property type="match status" value="1"/>
</dbReference>
<keyword evidence="11" id="KW-0472">Membrane</keyword>
<proteinExistence type="predicted"/>
<dbReference type="Pfam" id="PF00069">
    <property type="entry name" value="Pkinase"/>
    <property type="match status" value="1"/>
</dbReference>
<evidence type="ECO:0000256" key="8">
    <source>
        <dbReference type="ARBA" id="ARBA00048679"/>
    </source>
</evidence>
<dbReference type="PANTHER" id="PTHR43289">
    <property type="entry name" value="MITOGEN-ACTIVATED PROTEIN KINASE KINASE KINASE 20-RELATED"/>
    <property type="match status" value="1"/>
</dbReference>
<feature type="binding site" evidence="10">
    <location>
        <position position="40"/>
    </location>
    <ligand>
        <name>ATP</name>
        <dbReference type="ChEBI" id="CHEBI:30616"/>
    </ligand>
</feature>
<evidence type="ECO:0000256" key="3">
    <source>
        <dbReference type="ARBA" id="ARBA00022679"/>
    </source>
</evidence>
<evidence type="ECO:0000256" key="1">
    <source>
        <dbReference type="ARBA" id="ARBA00012513"/>
    </source>
</evidence>
<sequence>MLKENQVLAHFRIIRLLGEGGMGQVYLAEDQKLHRQVALKILTADYFNDAERRERFQREARMAAQISHGNVMAIYDIGSTTLAESDQTIEYIVMEYIRGKSLSGYLKNRPHDVSTALRLAEKIASGLAAAHRIKVVHRDIKAENILIDEEEQPKILDFGLAKPVDPVQFGDSQPGTKTVSQELTKAGKILGTVTYMSPEQVRGEPLDTRSDVFSFGVLLYRMVTGEFPFAGQTQVSTLAKILETRPEPPRARNEEVPPELERIIDKCLQKEPADRYQDTRDLVVDLRNLRRQFDSGVTDRLTSGGAEAVRSRVEKSVWRNPWVVRPVVAASLVIVLGVLYAFFGKGFKSATTQSTVGTGLRAAENSLAILGFENRTGDPQFDWLQTGLPEILLTDLAQTPSVSLISRDRLLDNLGRGKGREFTHEEYVGAARELGATRVLTGAFYKFGDSLRIDARLEDVASGKVVMGEKVVGSNPWALVDSLAAKIGSSLNVRLTLSAQSGAASFASTPEAYKLYHAGMDKFGIEMFDDAIALFRKAIEVDSTFALPYMRIGMAYVFQGLQQQGASYLAKAKQLENKLPVRDRSLLDVYADLWLTSRYDRAFPKAQALVRDYPDDVECRTFYAIMLDLFSRDTAGAAAQLDTVLQINPKFQLALSYISDRKLAAGDIDGAIEYQQRIRQYHPESPAPLIELGKLYARSMRFDEAIGEYKTLLERFPDDARGYFNLADVYIRQRRFDEAGRTLDEVRKRLTNNYQRMADVYGRLAELEAWSGRFRSSISFQQKSLAEEQKLGDSARITAALFSISSQYVSLDQNDSALAYIRRAGDYASAFQKMSCPLKVVSIDRTKADSVRPAFRTSLELFKSRMPSEIWPLADAVSDLFEAFSRADTTALIAISEKIAALQSSQQNIENYIGAAELLVLSGKYAEGKRLLDKYAVGTTESTDGWTQPHRWYLLGRAYEGVGDRATAAKYYGEMLTYWGKPDLETKEIKDARARLAKLQS</sequence>
<dbReference type="InterPro" id="IPR019734">
    <property type="entry name" value="TPR_rpt"/>
</dbReference>
<keyword evidence="11" id="KW-1133">Transmembrane helix</keyword>
<dbReference type="SUPFAM" id="SSF56112">
    <property type="entry name" value="Protein kinase-like (PK-like)"/>
    <property type="match status" value="1"/>
</dbReference>
<dbReference type="SMART" id="SM00220">
    <property type="entry name" value="S_TKc"/>
    <property type="match status" value="1"/>
</dbReference>
<feature type="domain" description="Protein kinase" evidence="12">
    <location>
        <begin position="11"/>
        <end position="289"/>
    </location>
</feature>
<evidence type="ECO:0000256" key="9">
    <source>
        <dbReference type="PROSITE-ProRule" id="PRU00339"/>
    </source>
</evidence>
<evidence type="ECO:0000256" key="11">
    <source>
        <dbReference type="SAM" id="Phobius"/>
    </source>
</evidence>
<evidence type="ECO:0000313" key="13">
    <source>
        <dbReference type="EMBL" id="PWB74542.1"/>
    </source>
</evidence>
<keyword evidence="6 10" id="KW-0067">ATP-binding</keyword>
<gene>
    <name evidence="13" type="ORF">C3F09_03845</name>
</gene>
<feature type="repeat" description="TPR" evidence="9">
    <location>
        <begin position="686"/>
        <end position="719"/>
    </location>
</feature>
<dbReference type="Proteomes" id="UP000250918">
    <property type="component" value="Unassembled WGS sequence"/>
</dbReference>
<dbReference type="Gene3D" id="3.30.200.20">
    <property type="entry name" value="Phosphorylase Kinase, domain 1"/>
    <property type="match status" value="1"/>
</dbReference>
<dbReference type="InterPro" id="IPR000719">
    <property type="entry name" value="Prot_kinase_dom"/>
</dbReference>
<dbReference type="SUPFAM" id="SSF48452">
    <property type="entry name" value="TPR-like"/>
    <property type="match status" value="2"/>
</dbReference>
<feature type="transmembrane region" description="Helical" evidence="11">
    <location>
        <begin position="322"/>
        <end position="343"/>
    </location>
</feature>
<dbReference type="PROSITE" id="PS00108">
    <property type="entry name" value="PROTEIN_KINASE_ST"/>
    <property type="match status" value="1"/>
</dbReference>
<dbReference type="Gene3D" id="1.10.510.10">
    <property type="entry name" value="Transferase(Phosphotransferase) domain 1"/>
    <property type="match status" value="1"/>
</dbReference>
<dbReference type="EMBL" id="PQAP01000029">
    <property type="protein sequence ID" value="PWB74542.1"/>
    <property type="molecule type" value="Genomic_DNA"/>
</dbReference>
<dbReference type="PROSITE" id="PS50011">
    <property type="entry name" value="PROTEIN_KINASE_DOM"/>
    <property type="match status" value="1"/>
</dbReference>
<dbReference type="PROSITE" id="PS50005">
    <property type="entry name" value="TPR"/>
    <property type="match status" value="1"/>
</dbReference>
<dbReference type="PROSITE" id="PS00107">
    <property type="entry name" value="PROTEIN_KINASE_ATP"/>
    <property type="match status" value="1"/>
</dbReference>
<evidence type="ECO:0000256" key="10">
    <source>
        <dbReference type="PROSITE-ProRule" id="PRU10141"/>
    </source>
</evidence>
<keyword evidence="3" id="KW-0808">Transferase</keyword>
<evidence type="ECO:0000313" key="14">
    <source>
        <dbReference type="Proteomes" id="UP000250918"/>
    </source>
</evidence>
<keyword evidence="5" id="KW-0418">Kinase</keyword>
<dbReference type="CDD" id="cd14014">
    <property type="entry name" value="STKc_PknB_like"/>
    <property type="match status" value="1"/>
</dbReference>
<dbReference type="InterPro" id="IPR017441">
    <property type="entry name" value="Protein_kinase_ATP_BS"/>
</dbReference>
<keyword evidence="2" id="KW-0723">Serine/threonine-protein kinase</keyword>
<dbReference type="FunFam" id="3.30.200.20:FF:000035">
    <property type="entry name" value="Serine/threonine protein kinase Stk1"/>
    <property type="match status" value="1"/>
</dbReference>
<evidence type="ECO:0000256" key="2">
    <source>
        <dbReference type="ARBA" id="ARBA00022527"/>
    </source>
</evidence>
<reference evidence="13 14" key="1">
    <citation type="journal article" date="2018" name="ISME J.">
        <title>A methanotrophic archaeon couples anaerobic oxidation of methane to Fe(III) reduction.</title>
        <authorList>
            <person name="Cai C."/>
            <person name="Leu A.O."/>
            <person name="Xie G.J."/>
            <person name="Guo J."/>
            <person name="Feng Y."/>
            <person name="Zhao J.X."/>
            <person name="Tyson G.W."/>
            <person name="Yuan Z."/>
            <person name="Hu S."/>
        </authorList>
    </citation>
    <scope>NUCLEOTIDE SEQUENCE [LARGE SCALE GENOMIC DNA]</scope>
    <source>
        <strain evidence="13">FeB_12</strain>
    </source>
</reference>
<dbReference type="InterPro" id="IPR011009">
    <property type="entry name" value="Kinase-like_dom_sf"/>
</dbReference>
<keyword evidence="4 10" id="KW-0547">Nucleotide-binding</keyword>
<dbReference type="InterPro" id="IPR011990">
    <property type="entry name" value="TPR-like_helical_dom_sf"/>
</dbReference>
<dbReference type="GO" id="GO:0005524">
    <property type="term" value="F:ATP binding"/>
    <property type="evidence" value="ECO:0007669"/>
    <property type="project" value="UniProtKB-UniRule"/>
</dbReference>
<comment type="caution">
    <text evidence="13">The sequence shown here is derived from an EMBL/GenBank/DDBJ whole genome shotgun (WGS) entry which is preliminary data.</text>
</comment>
<dbReference type="FunFam" id="1.10.510.10:FF:000021">
    <property type="entry name" value="Serine/threonine protein kinase"/>
    <property type="match status" value="1"/>
</dbReference>
<dbReference type="SMART" id="SM00028">
    <property type="entry name" value="TPR"/>
    <property type="match status" value="6"/>
</dbReference>
<keyword evidence="11" id="KW-0812">Transmembrane</keyword>